<organism evidence="4 5">
    <name type="scientific">Austropuccinia psidii MF-1</name>
    <dbReference type="NCBI Taxonomy" id="1389203"/>
    <lineage>
        <taxon>Eukaryota</taxon>
        <taxon>Fungi</taxon>
        <taxon>Dikarya</taxon>
        <taxon>Basidiomycota</taxon>
        <taxon>Pucciniomycotina</taxon>
        <taxon>Pucciniomycetes</taxon>
        <taxon>Pucciniales</taxon>
        <taxon>Sphaerophragmiaceae</taxon>
        <taxon>Austropuccinia</taxon>
    </lineage>
</organism>
<reference evidence="4" key="1">
    <citation type="submission" date="2021-03" db="EMBL/GenBank/DDBJ databases">
        <title>Draft genome sequence of rust myrtle Austropuccinia psidii MF-1, a brazilian biotype.</title>
        <authorList>
            <person name="Quecine M.C."/>
            <person name="Pachon D.M.R."/>
            <person name="Bonatelli M.L."/>
            <person name="Correr F.H."/>
            <person name="Franceschini L.M."/>
            <person name="Leite T.F."/>
            <person name="Margarido G.R.A."/>
            <person name="Almeida C.A."/>
            <person name="Ferrarezi J.A."/>
            <person name="Labate C.A."/>
        </authorList>
    </citation>
    <scope>NUCLEOTIDE SEQUENCE</scope>
    <source>
        <strain evidence="4">MF-1</strain>
    </source>
</reference>
<evidence type="ECO:0000256" key="1">
    <source>
        <dbReference type="ARBA" id="ARBA00022664"/>
    </source>
</evidence>
<sequence>MTINEAVQNLENQLGKINFELITTLAIFFAVPSMHQHITPAINTLMETNPNPEFRPDDLLNMIWQIATASPNFYHSTEIVRINTASKFGTRNKSNENLYKENENHSHWLPSTSYCKKEMRMPSSWYPCHYCGKVGHWSPTCPIQVKENDVKNKSCRQQVNVAGMGVVPTLENDEALINSGATHSVVGNLLGAS</sequence>
<dbReference type="AlphaFoldDB" id="A0A9Q3BGJ7"/>
<keyword evidence="2" id="KW-0479">Metal-binding</keyword>
<proteinExistence type="predicted"/>
<evidence type="ECO:0000259" key="3">
    <source>
        <dbReference type="PROSITE" id="PS50158"/>
    </source>
</evidence>
<comment type="caution">
    <text evidence="4">The sequence shown here is derived from an EMBL/GenBank/DDBJ whole genome shotgun (WGS) entry which is preliminary data.</text>
</comment>
<dbReference type="GO" id="GO:0006397">
    <property type="term" value="P:mRNA processing"/>
    <property type="evidence" value="ECO:0007669"/>
    <property type="project" value="UniProtKB-KW"/>
</dbReference>
<dbReference type="Proteomes" id="UP000765509">
    <property type="component" value="Unassembled WGS sequence"/>
</dbReference>
<keyword evidence="2" id="KW-0863">Zinc-finger</keyword>
<keyword evidence="1" id="KW-0507">mRNA processing</keyword>
<name>A0A9Q3BGJ7_9BASI</name>
<dbReference type="InterPro" id="IPR001878">
    <property type="entry name" value="Znf_CCHC"/>
</dbReference>
<dbReference type="InterPro" id="IPR036875">
    <property type="entry name" value="Znf_CCHC_sf"/>
</dbReference>
<dbReference type="GO" id="GO:0008270">
    <property type="term" value="F:zinc ion binding"/>
    <property type="evidence" value="ECO:0007669"/>
    <property type="project" value="UniProtKB-KW"/>
</dbReference>
<gene>
    <name evidence="4" type="ORF">O181_004271</name>
</gene>
<evidence type="ECO:0000313" key="4">
    <source>
        <dbReference type="EMBL" id="MBW0464556.1"/>
    </source>
</evidence>
<feature type="domain" description="CCHC-type" evidence="3">
    <location>
        <begin position="128"/>
        <end position="142"/>
    </location>
</feature>
<dbReference type="GO" id="GO:0003676">
    <property type="term" value="F:nucleic acid binding"/>
    <property type="evidence" value="ECO:0007669"/>
    <property type="project" value="InterPro"/>
</dbReference>
<dbReference type="SUPFAM" id="SSF57756">
    <property type="entry name" value="Retrovirus zinc finger-like domains"/>
    <property type="match status" value="1"/>
</dbReference>
<evidence type="ECO:0000256" key="2">
    <source>
        <dbReference type="PROSITE-ProRule" id="PRU00047"/>
    </source>
</evidence>
<protein>
    <recommendedName>
        <fullName evidence="3">CCHC-type domain-containing protein</fullName>
    </recommendedName>
</protein>
<dbReference type="EMBL" id="AVOT02000812">
    <property type="protein sequence ID" value="MBW0464556.1"/>
    <property type="molecule type" value="Genomic_DNA"/>
</dbReference>
<keyword evidence="5" id="KW-1185">Reference proteome</keyword>
<dbReference type="OrthoDB" id="119314at2759"/>
<dbReference type="PROSITE" id="PS50158">
    <property type="entry name" value="ZF_CCHC"/>
    <property type="match status" value="1"/>
</dbReference>
<evidence type="ECO:0000313" key="5">
    <source>
        <dbReference type="Proteomes" id="UP000765509"/>
    </source>
</evidence>
<accession>A0A9Q3BGJ7</accession>
<keyword evidence="2" id="KW-0862">Zinc</keyword>